<comment type="pathway">
    <text evidence="2">Protein modification; peptidyl-diphthamide biosynthesis.</text>
</comment>
<proteinExistence type="inferred from homology"/>
<evidence type="ECO:0000259" key="10">
    <source>
        <dbReference type="PROSITE" id="PS51074"/>
    </source>
</evidence>
<evidence type="ECO:0000256" key="5">
    <source>
        <dbReference type="ARBA" id="ARBA00024032"/>
    </source>
</evidence>
<keyword evidence="3" id="KW-0479">Metal-binding</keyword>
<dbReference type="EMBL" id="KZ825474">
    <property type="protein sequence ID" value="PYI34676.1"/>
    <property type="molecule type" value="Genomic_DNA"/>
</dbReference>
<evidence type="ECO:0000256" key="7">
    <source>
        <dbReference type="ARBA" id="ARBA00041070"/>
    </source>
</evidence>
<protein>
    <recommendedName>
        <fullName evidence="7">Diphthamide biosynthesis protein 3</fullName>
    </recommendedName>
</protein>
<comment type="catalytic activity">
    <reaction evidence="8">
        <text>2 [3Fe-4S](0)-[protein] + 2 Fe(2+)-[Dph3] + NADH = 2 [4Fe-4S](1+)-[protein] + 2 [Dph3] + NAD(+) + H(+)</text>
        <dbReference type="Rhea" id="RHEA:71239"/>
        <dbReference type="Rhea" id="RHEA-COMP:17997"/>
        <dbReference type="Rhea" id="RHEA-COMP:17998"/>
        <dbReference type="Rhea" id="RHEA-COMP:18001"/>
        <dbReference type="Rhea" id="RHEA-COMP:18002"/>
        <dbReference type="ChEBI" id="CHEBI:15378"/>
        <dbReference type="ChEBI" id="CHEBI:29033"/>
        <dbReference type="ChEBI" id="CHEBI:33723"/>
        <dbReference type="ChEBI" id="CHEBI:47402"/>
        <dbReference type="ChEBI" id="CHEBI:57540"/>
        <dbReference type="ChEBI" id="CHEBI:57945"/>
        <dbReference type="ChEBI" id="CHEBI:83228"/>
    </reaction>
</comment>
<evidence type="ECO:0000256" key="6">
    <source>
        <dbReference type="ARBA" id="ARBA00036267"/>
    </source>
</evidence>
<dbReference type="FunFam" id="3.10.660.10:FF:000001">
    <property type="entry name" value="Diphthamide biosynthesis 3"/>
    <property type="match status" value="1"/>
</dbReference>
<comment type="similarity">
    <text evidence="5">Belongs to the DPH3 family.</text>
</comment>
<feature type="compositionally biased region" description="Low complexity" evidence="9">
    <location>
        <begin position="180"/>
        <end position="189"/>
    </location>
</feature>
<dbReference type="Gene3D" id="3.10.660.10">
    <property type="entry name" value="DPH Zinc finger"/>
    <property type="match status" value="1"/>
</dbReference>
<evidence type="ECO:0000256" key="9">
    <source>
        <dbReference type="SAM" id="MobiDB-lite"/>
    </source>
</evidence>
<dbReference type="Proteomes" id="UP000248817">
    <property type="component" value="Unassembled WGS sequence"/>
</dbReference>
<dbReference type="PANTHER" id="PTHR21454:SF31">
    <property type="entry name" value="DIPHTHAMIDE BIOSYNTHESIS PROTEIN 3"/>
    <property type="match status" value="1"/>
</dbReference>
<feature type="domain" description="DPH-type MB" evidence="10">
    <location>
        <begin position="404"/>
        <end position="460"/>
    </location>
</feature>
<keyword evidence="12" id="KW-1185">Reference proteome</keyword>
<feature type="compositionally biased region" description="Low complexity" evidence="9">
    <location>
        <begin position="162"/>
        <end position="172"/>
    </location>
</feature>
<keyword evidence="4" id="KW-0408">Iron</keyword>
<accession>A0A2V5JF33</accession>
<dbReference type="InterPro" id="IPR036671">
    <property type="entry name" value="DPH_MB_sf"/>
</dbReference>
<comment type="catalytic activity">
    <reaction evidence="6">
        <text>[3Fe-4S](1+)-[protein] + Fe(2+)-[Dph3] = [3Fe-4S](0)-[protein] + Fe(3+)-[Dph3]</text>
        <dbReference type="Rhea" id="RHEA:71235"/>
        <dbReference type="Rhea" id="RHEA-COMP:17996"/>
        <dbReference type="Rhea" id="RHEA-COMP:17997"/>
        <dbReference type="Rhea" id="RHEA-COMP:18002"/>
        <dbReference type="Rhea" id="RHEA-COMP:18003"/>
        <dbReference type="ChEBI" id="CHEBI:29033"/>
        <dbReference type="ChEBI" id="CHEBI:29034"/>
        <dbReference type="ChEBI" id="CHEBI:33751"/>
        <dbReference type="ChEBI" id="CHEBI:47402"/>
        <dbReference type="ChEBI" id="CHEBI:83228"/>
    </reaction>
</comment>
<organism evidence="11 12">
    <name type="scientific">Aspergillus indologenus CBS 114.80</name>
    <dbReference type="NCBI Taxonomy" id="1450541"/>
    <lineage>
        <taxon>Eukaryota</taxon>
        <taxon>Fungi</taxon>
        <taxon>Dikarya</taxon>
        <taxon>Ascomycota</taxon>
        <taxon>Pezizomycotina</taxon>
        <taxon>Eurotiomycetes</taxon>
        <taxon>Eurotiomycetidae</taxon>
        <taxon>Eurotiales</taxon>
        <taxon>Aspergillaceae</taxon>
        <taxon>Aspergillus</taxon>
        <taxon>Aspergillus subgen. Circumdati</taxon>
    </lineage>
</organism>
<dbReference type="InterPro" id="IPR007872">
    <property type="entry name" value="DPH_MB_dom"/>
</dbReference>
<dbReference type="Pfam" id="PF05207">
    <property type="entry name" value="Zn_ribbon_CSL"/>
    <property type="match status" value="1"/>
</dbReference>
<evidence type="ECO:0000313" key="12">
    <source>
        <dbReference type="Proteomes" id="UP000248817"/>
    </source>
</evidence>
<evidence type="ECO:0000256" key="8">
    <source>
        <dbReference type="ARBA" id="ARBA00048125"/>
    </source>
</evidence>
<feature type="region of interest" description="Disordered" evidence="9">
    <location>
        <begin position="162"/>
        <end position="189"/>
    </location>
</feature>
<reference evidence="11 12" key="1">
    <citation type="submission" date="2018-02" db="EMBL/GenBank/DDBJ databases">
        <title>The genomes of Aspergillus section Nigri reveals drivers in fungal speciation.</title>
        <authorList>
            <consortium name="DOE Joint Genome Institute"/>
            <person name="Vesth T.C."/>
            <person name="Nybo J."/>
            <person name="Theobald S."/>
            <person name="Brandl J."/>
            <person name="Frisvad J.C."/>
            <person name="Nielsen K.F."/>
            <person name="Lyhne E.K."/>
            <person name="Kogle M.E."/>
            <person name="Kuo A."/>
            <person name="Riley R."/>
            <person name="Clum A."/>
            <person name="Nolan M."/>
            <person name="Lipzen A."/>
            <person name="Salamov A."/>
            <person name="Henrissat B."/>
            <person name="Wiebenga A."/>
            <person name="De vries R.P."/>
            <person name="Grigoriev I.V."/>
            <person name="Mortensen U.H."/>
            <person name="Andersen M.R."/>
            <person name="Baker S.E."/>
        </authorList>
    </citation>
    <scope>NUCLEOTIDE SEQUENCE [LARGE SCALE GENOMIC DNA]</scope>
    <source>
        <strain evidence="11 12">CBS 114.80</strain>
    </source>
</reference>
<gene>
    <name evidence="11" type="ORF">BP00DRAFT_336067</name>
</gene>
<dbReference type="InterPro" id="IPR044248">
    <property type="entry name" value="DPH3/4-like"/>
</dbReference>
<evidence type="ECO:0000313" key="11">
    <source>
        <dbReference type="EMBL" id="PYI34676.1"/>
    </source>
</evidence>
<name>A0A2V5JF33_9EURO</name>
<evidence type="ECO:0000256" key="1">
    <source>
        <dbReference type="ARBA" id="ARBA00001954"/>
    </source>
</evidence>
<evidence type="ECO:0000256" key="3">
    <source>
        <dbReference type="ARBA" id="ARBA00022723"/>
    </source>
</evidence>
<dbReference type="GO" id="GO:0017183">
    <property type="term" value="P:protein histidyl modification to diphthamide"/>
    <property type="evidence" value="ECO:0007669"/>
    <property type="project" value="UniProtKB-UniPathway"/>
</dbReference>
<dbReference type="UniPathway" id="UPA00559"/>
<dbReference type="GO" id="GO:0046872">
    <property type="term" value="F:metal ion binding"/>
    <property type="evidence" value="ECO:0007669"/>
    <property type="project" value="UniProtKB-KW"/>
</dbReference>
<dbReference type="PROSITE" id="PS51074">
    <property type="entry name" value="DPH_MB"/>
    <property type="match status" value="1"/>
</dbReference>
<dbReference type="SUPFAM" id="SSF144217">
    <property type="entry name" value="CSL zinc finger"/>
    <property type="match status" value="1"/>
</dbReference>
<evidence type="ECO:0000256" key="2">
    <source>
        <dbReference type="ARBA" id="ARBA00005156"/>
    </source>
</evidence>
<evidence type="ECO:0000256" key="4">
    <source>
        <dbReference type="ARBA" id="ARBA00023004"/>
    </source>
</evidence>
<dbReference type="AlphaFoldDB" id="A0A2V5JF33"/>
<comment type="cofactor">
    <cofactor evidence="1">
        <name>Fe(2+)</name>
        <dbReference type="ChEBI" id="CHEBI:29033"/>
    </cofactor>
</comment>
<dbReference type="PANTHER" id="PTHR21454">
    <property type="entry name" value="DPH3 HOMOLOG-RELATED"/>
    <property type="match status" value="1"/>
</dbReference>
<sequence length="481" mass="53747">MIPPCDPVILENNPQFKHLYEQVTTKFLNPDGSTRANDAQPARTALLEELNDCRIRDARKKITKQTLRRLAFDPDSELQDECRDPAAIVYLYLESRPDVINLPADHDDQPDTDTALQLLTPDIDLFYSNLPDLAEPFSRMLLADLSDLRAITDAGIDSDESAAAAAASPAEGPRTRARTRQTATGSRRTVAQQTTLSSRLDKRIQALRHRQLSELPAARTRMAATAAEVLATRTAVLERTVMLLERAKHGAFARATKAKAEHLATVAQGLEGRLSVMKLEISAAIHTPEVVAALGRYWDHLEDTRERLKERRADALEGSKAYGIVVEDESDRGESASEDSMRSEPETMGEVYRRCWTLMREVERVRGETRRMAELREFISVNPIPDPLTKFHIISKMADDAISIYDEIEIEDMTFDPNLQIYHYPCPCGDRFEIAIDDLRDGEDIAVCPSCSLMIRVIFDEADLVKDDDKNGSAGAVAVQA</sequence>